<keyword evidence="2" id="KW-1185">Reference proteome</keyword>
<accession>A0A9J6PA99</accession>
<reference evidence="1" key="2">
    <citation type="submission" date="2021-04" db="EMBL/GenBank/DDBJ databases">
        <authorList>
            <person name="Dong X."/>
        </authorList>
    </citation>
    <scope>NUCLEOTIDE SEQUENCE</scope>
    <source>
        <strain evidence="1">ZWT</strain>
    </source>
</reference>
<dbReference type="InterPro" id="IPR021247">
    <property type="entry name" value="DUF2785"/>
</dbReference>
<protein>
    <submittedName>
        <fullName evidence="1">DUF2785 domain-containing protein</fullName>
    </submittedName>
</protein>
<dbReference type="Pfam" id="PF10978">
    <property type="entry name" value="DUF2785"/>
    <property type="match status" value="1"/>
</dbReference>
<dbReference type="EMBL" id="JAGSOJ010000005">
    <property type="protein sequence ID" value="MCM1992168.1"/>
    <property type="molecule type" value="Genomic_DNA"/>
</dbReference>
<dbReference type="AlphaFoldDB" id="A0A9J6PA99"/>
<dbReference type="RefSeq" id="WP_250861334.1">
    <property type="nucleotide sequence ID" value="NZ_JAGSOJ010000005.1"/>
</dbReference>
<name>A0A9J6PA99_9CLOT</name>
<proteinExistence type="predicted"/>
<dbReference type="Proteomes" id="UP001056429">
    <property type="component" value="Unassembled WGS sequence"/>
</dbReference>
<comment type="caution">
    <text evidence="1">The sequence shown here is derived from an EMBL/GenBank/DDBJ whole genome shotgun (WGS) entry which is preliminary data.</text>
</comment>
<gene>
    <name evidence="1" type="ORF">KDK92_20800</name>
</gene>
<organism evidence="1 2">
    <name type="scientific">Oceanirhabdus seepicola</name>
    <dbReference type="NCBI Taxonomy" id="2828781"/>
    <lineage>
        <taxon>Bacteria</taxon>
        <taxon>Bacillati</taxon>
        <taxon>Bacillota</taxon>
        <taxon>Clostridia</taxon>
        <taxon>Eubacteriales</taxon>
        <taxon>Clostridiaceae</taxon>
        <taxon>Oceanirhabdus</taxon>
    </lineage>
</organism>
<evidence type="ECO:0000313" key="1">
    <source>
        <dbReference type="EMBL" id="MCM1992168.1"/>
    </source>
</evidence>
<sequence length="294" mass="34830">MSDNNLKSRLLEWKENDWTIPEEINRNELSLELMEALKSTDWILRDELALSFLWKLIMEDMLEEGQIRNLLKLALSEEHLFYKLGAIEDDSVFNRAFTTLIIRWIIKYHNDKVKNDQHEILSKEEVLDCFNKVMEYLKKEKDVRGYVQDKGWGHSAAHTGDALVSFAGSTELDKTQLLEILQGIKDKVSIVYYVYKNEEAERLTTACIELIKRDDMEEEDIVEWIRSFNDLEVPKEYQDPNPLKAYKYIHSFNENIKNFLRSLYFRLKFKGMSPLLINEIEAVLNNINEFFNNK</sequence>
<evidence type="ECO:0000313" key="2">
    <source>
        <dbReference type="Proteomes" id="UP001056429"/>
    </source>
</evidence>
<reference evidence="1" key="1">
    <citation type="journal article" date="2021" name="mSystems">
        <title>Bacteria and Archaea Synergistically Convert Glycine Betaine to Biogenic Methane in the Formosa Cold Seep of the South China Sea.</title>
        <authorList>
            <person name="Li L."/>
            <person name="Zhang W."/>
            <person name="Zhang S."/>
            <person name="Song L."/>
            <person name="Sun Q."/>
            <person name="Zhang H."/>
            <person name="Xiang H."/>
            <person name="Dong X."/>
        </authorList>
    </citation>
    <scope>NUCLEOTIDE SEQUENCE</scope>
    <source>
        <strain evidence="1">ZWT</strain>
    </source>
</reference>